<sequence length="152" mass="16480">VRRGGGGVPRGGAHRHLRDDRPRRLRAPHATVVRGAWRRRLVLDLRQVPEGAKPRARPTGDASGRSRRGISRAARRDAQVRRHGAPRSRARGRSRHRAVHAIPARRAGCTGRTGRGRAPDGARAGAQACRAAVPRALTSDVGSPQARRRGVL</sequence>
<feature type="compositionally biased region" description="Gly residues" evidence="1">
    <location>
        <begin position="1"/>
        <end position="10"/>
    </location>
</feature>
<feature type="region of interest" description="Disordered" evidence="1">
    <location>
        <begin position="44"/>
        <end position="152"/>
    </location>
</feature>
<evidence type="ECO:0000313" key="2">
    <source>
        <dbReference type="EMBL" id="CAA9485469.1"/>
    </source>
</evidence>
<proteinExistence type="predicted"/>
<evidence type="ECO:0000256" key="1">
    <source>
        <dbReference type="SAM" id="MobiDB-lite"/>
    </source>
</evidence>
<reference evidence="2" key="1">
    <citation type="submission" date="2020-02" db="EMBL/GenBank/DDBJ databases">
        <authorList>
            <person name="Meier V. D."/>
        </authorList>
    </citation>
    <scope>NUCLEOTIDE SEQUENCE</scope>
    <source>
        <strain evidence="2">AVDCRST_MAG67</strain>
    </source>
</reference>
<feature type="non-terminal residue" evidence="2">
    <location>
        <position position="152"/>
    </location>
</feature>
<gene>
    <name evidence="2" type="ORF">AVDCRST_MAG67-2088</name>
</gene>
<feature type="compositionally biased region" description="Basic residues" evidence="1">
    <location>
        <begin position="81"/>
        <end position="99"/>
    </location>
</feature>
<organism evidence="2">
    <name type="scientific">uncultured Solirubrobacteraceae bacterium</name>
    <dbReference type="NCBI Taxonomy" id="1162706"/>
    <lineage>
        <taxon>Bacteria</taxon>
        <taxon>Bacillati</taxon>
        <taxon>Actinomycetota</taxon>
        <taxon>Thermoleophilia</taxon>
        <taxon>Solirubrobacterales</taxon>
        <taxon>Solirubrobacteraceae</taxon>
        <taxon>environmental samples</taxon>
    </lineage>
</organism>
<dbReference type="AlphaFoldDB" id="A0A6J4RZ11"/>
<feature type="compositionally biased region" description="Low complexity" evidence="1">
    <location>
        <begin position="119"/>
        <end position="136"/>
    </location>
</feature>
<feature type="region of interest" description="Disordered" evidence="1">
    <location>
        <begin position="1"/>
        <end position="29"/>
    </location>
</feature>
<feature type="non-terminal residue" evidence="2">
    <location>
        <position position="1"/>
    </location>
</feature>
<accession>A0A6J4RZ11</accession>
<name>A0A6J4RZ11_9ACTN</name>
<dbReference type="EMBL" id="CADCVQ010000054">
    <property type="protein sequence ID" value="CAA9485469.1"/>
    <property type="molecule type" value="Genomic_DNA"/>
</dbReference>
<feature type="compositionally biased region" description="Low complexity" evidence="1">
    <location>
        <begin position="100"/>
        <end position="112"/>
    </location>
</feature>
<protein>
    <submittedName>
        <fullName evidence="2">Uncharacterized protein</fullName>
    </submittedName>
</protein>